<dbReference type="GO" id="GO:0005886">
    <property type="term" value="C:plasma membrane"/>
    <property type="evidence" value="ECO:0007669"/>
    <property type="project" value="TreeGrafter"/>
</dbReference>
<dbReference type="PANTHER" id="PTHR35813">
    <property type="entry name" value="INNER MEMBRANE PROTEIN YBAN"/>
    <property type="match status" value="1"/>
</dbReference>
<keyword evidence="2" id="KW-1133">Transmembrane helix</keyword>
<dbReference type="InterPro" id="IPR007401">
    <property type="entry name" value="DUF454"/>
</dbReference>
<protein>
    <recommendedName>
        <fullName evidence="5">DUF454 domain-containing protein</fullName>
    </recommendedName>
</protein>
<evidence type="ECO:0008006" key="5">
    <source>
        <dbReference type="Google" id="ProtNLM"/>
    </source>
</evidence>
<dbReference type="PANTHER" id="PTHR35813:SF1">
    <property type="entry name" value="INNER MEMBRANE PROTEIN YBAN"/>
    <property type="match status" value="1"/>
</dbReference>
<feature type="transmembrane region" description="Helical" evidence="2">
    <location>
        <begin position="128"/>
        <end position="147"/>
    </location>
</feature>
<feature type="region of interest" description="Disordered" evidence="1">
    <location>
        <begin position="19"/>
        <end position="46"/>
    </location>
</feature>
<keyword evidence="4" id="KW-1185">Reference proteome</keyword>
<organism evidence="3 4">
    <name type="scientific">Frigoriglobus tundricola</name>
    <dbReference type="NCBI Taxonomy" id="2774151"/>
    <lineage>
        <taxon>Bacteria</taxon>
        <taxon>Pseudomonadati</taxon>
        <taxon>Planctomycetota</taxon>
        <taxon>Planctomycetia</taxon>
        <taxon>Gemmatales</taxon>
        <taxon>Gemmataceae</taxon>
        <taxon>Frigoriglobus</taxon>
    </lineage>
</organism>
<evidence type="ECO:0000256" key="1">
    <source>
        <dbReference type="SAM" id="MobiDB-lite"/>
    </source>
</evidence>
<reference evidence="4" key="1">
    <citation type="submission" date="2020-05" db="EMBL/GenBank/DDBJ databases">
        <title>Frigoriglobus tundricola gen. nov., sp. nov., a psychrotolerant cellulolytic planctomycete of the family Gemmataceae with two divergent copies of 16S rRNA gene.</title>
        <authorList>
            <person name="Kulichevskaya I.S."/>
            <person name="Ivanova A.A."/>
            <person name="Naumoff D.G."/>
            <person name="Beletsky A.V."/>
            <person name="Rijpstra W.I.C."/>
            <person name="Sinninghe Damste J.S."/>
            <person name="Mardanov A.V."/>
            <person name="Ravin N.V."/>
            <person name="Dedysh S.N."/>
        </authorList>
    </citation>
    <scope>NUCLEOTIDE SEQUENCE [LARGE SCALE GENOMIC DNA]</scope>
    <source>
        <strain evidence="4">PL17</strain>
    </source>
</reference>
<keyword evidence="2" id="KW-0812">Transmembrane</keyword>
<dbReference type="Pfam" id="PF04304">
    <property type="entry name" value="DUF454"/>
    <property type="match status" value="1"/>
</dbReference>
<dbReference type="KEGG" id="ftj:FTUN_3717"/>
<dbReference type="Proteomes" id="UP000503447">
    <property type="component" value="Chromosome"/>
</dbReference>
<gene>
    <name evidence="3" type="ORF">FTUN_3717</name>
</gene>
<dbReference type="AlphaFoldDB" id="A0A6M5YSB8"/>
<name>A0A6M5YSB8_9BACT</name>
<proteinExistence type="predicted"/>
<evidence type="ECO:0000256" key="2">
    <source>
        <dbReference type="SAM" id="Phobius"/>
    </source>
</evidence>
<evidence type="ECO:0000313" key="4">
    <source>
        <dbReference type="Proteomes" id="UP000503447"/>
    </source>
</evidence>
<accession>A0A6M5YSB8</accession>
<keyword evidence="2" id="KW-0472">Membrane</keyword>
<feature type="transmembrane region" description="Helical" evidence="2">
    <location>
        <begin position="153"/>
        <end position="173"/>
    </location>
</feature>
<sequence>MLGEVVASYKASYSTSLRRTNTGKGSAISGVPDERASPPPVAPGRSDPPVATGLKRFLYVCAGLVCVGLAYLGAILPGLPTTPWVLLASYCFSRSSPRLNRWLKRSPIFGKLLRDWEEHRGIRRPVKIVAVCLVVTVVSLSITYGPLPIKAKWVIGVLALIGIGTIVFVVPTIKSDPRA</sequence>
<evidence type="ECO:0000313" key="3">
    <source>
        <dbReference type="EMBL" id="QJW96161.1"/>
    </source>
</evidence>
<dbReference type="EMBL" id="CP053452">
    <property type="protein sequence ID" value="QJW96161.1"/>
    <property type="molecule type" value="Genomic_DNA"/>
</dbReference>
<feature type="transmembrane region" description="Helical" evidence="2">
    <location>
        <begin position="57"/>
        <end position="79"/>
    </location>
</feature>